<dbReference type="CDD" id="cd01894">
    <property type="entry name" value="EngA1"/>
    <property type="match status" value="1"/>
</dbReference>
<feature type="binding site" evidence="8">
    <location>
        <begin position="14"/>
        <end position="21"/>
    </location>
    <ligand>
        <name>GTP</name>
        <dbReference type="ChEBI" id="CHEBI:37565"/>
        <label>1</label>
    </ligand>
</feature>
<dbReference type="InterPro" id="IPR016484">
    <property type="entry name" value="GTPase_Der"/>
</dbReference>
<dbReference type="PROSITE" id="PS51712">
    <property type="entry name" value="G_ENGA"/>
    <property type="match status" value="1"/>
</dbReference>
<evidence type="ECO:0000256" key="6">
    <source>
        <dbReference type="ARBA" id="ARBA00023134"/>
    </source>
</evidence>
<keyword evidence="5 8" id="KW-0547">Nucleotide-binding</keyword>
<comment type="similarity">
    <text evidence="1 8 9 10">Belongs to the TRAFAC class TrmE-Era-EngA-EngB-Septin-like GTPase superfamily. EngA (Der) GTPase family.</text>
</comment>
<dbReference type="SUPFAM" id="SSF52540">
    <property type="entry name" value="P-loop containing nucleoside triphosphate hydrolases"/>
    <property type="match status" value="2"/>
</dbReference>
<keyword evidence="3 8" id="KW-0690">Ribosome biogenesis</keyword>
<dbReference type="PANTHER" id="PTHR43834">
    <property type="entry name" value="GTPASE DER"/>
    <property type="match status" value="1"/>
</dbReference>
<evidence type="ECO:0000256" key="3">
    <source>
        <dbReference type="ARBA" id="ARBA00022517"/>
    </source>
</evidence>
<feature type="binding site" evidence="8">
    <location>
        <begin position="190"/>
        <end position="197"/>
    </location>
    <ligand>
        <name>GTP</name>
        <dbReference type="ChEBI" id="CHEBI:37565"/>
        <label>2</label>
    </ligand>
</feature>
<dbReference type="GO" id="GO:0043022">
    <property type="term" value="F:ribosome binding"/>
    <property type="evidence" value="ECO:0007669"/>
    <property type="project" value="TreeGrafter"/>
</dbReference>
<dbReference type="CDD" id="cd01895">
    <property type="entry name" value="EngA2"/>
    <property type="match status" value="1"/>
</dbReference>
<dbReference type="InterPro" id="IPR006073">
    <property type="entry name" value="GTP-bd"/>
</dbReference>
<keyword evidence="4 10" id="KW-0677">Repeat</keyword>
<comment type="subunit">
    <text evidence="8">Associates with the 50S ribosomal subunit.</text>
</comment>
<evidence type="ECO:0000256" key="10">
    <source>
        <dbReference type="RuleBase" id="RU004481"/>
    </source>
</evidence>
<dbReference type="Proteomes" id="UP000070069">
    <property type="component" value="Unassembled WGS sequence"/>
</dbReference>
<evidence type="ECO:0000313" key="13">
    <source>
        <dbReference type="Proteomes" id="UP000070069"/>
    </source>
</evidence>
<evidence type="ECO:0000256" key="8">
    <source>
        <dbReference type="HAMAP-Rule" id="MF_00195"/>
    </source>
</evidence>
<dbReference type="EMBL" id="LTBM01000001">
    <property type="protein sequence ID" value="KXT29389.1"/>
    <property type="molecule type" value="Genomic_DNA"/>
</dbReference>
<evidence type="ECO:0000256" key="5">
    <source>
        <dbReference type="ARBA" id="ARBA00022741"/>
    </source>
</evidence>
<dbReference type="NCBIfam" id="TIGR03594">
    <property type="entry name" value="GTPase_EngA"/>
    <property type="match status" value="1"/>
</dbReference>
<evidence type="ECO:0000259" key="11">
    <source>
        <dbReference type="PROSITE" id="PS51712"/>
    </source>
</evidence>
<dbReference type="GO" id="GO:0042254">
    <property type="term" value="P:ribosome biogenesis"/>
    <property type="evidence" value="ECO:0007669"/>
    <property type="project" value="UniProtKB-KW"/>
</dbReference>
<organism evidence="12 13">
    <name type="scientific">Candidatus Phytoplasma oryzae</name>
    <dbReference type="NCBI Taxonomy" id="203274"/>
    <lineage>
        <taxon>Bacteria</taxon>
        <taxon>Bacillati</taxon>
        <taxon>Mycoplasmatota</taxon>
        <taxon>Mollicutes</taxon>
        <taxon>Acholeplasmatales</taxon>
        <taxon>Acholeplasmataceae</taxon>
        <taxon>Candidatus Phytoplasma</taxon>
        <taxon>16SrXI (Rice yellow dwarf group)</taxon>
    </lineage>
</organism>
<feature type="binding site" evidence="8">
    <location>
        <begin position="61"/>
        <end position="65"/>
    </location>
    <ligand>
        <name>GTP</name>
        <dbReference type="ChEBI" id="CHEBI:37565"/>
        <label>1</label>
    </ligand>
</feature>
<evidence type="ECO:0000256" key="2">
    <source>
        <dbReference type="ARBA" id="ARBA00020953"/>
    </source>
</evidence>
<feature type="binding site" evidence="8">
    <location>
        <begin position="237"/>
        <end position="241"/>
    </location>
    <ligand>
        <name>GTP</name>
        <dbReference type="ChEBI" id="CHEBI:37565"/>
        <label>2</label>
    </ligand>
</feature>
<feature type="domain" description="EngA-type G" evidence="11">
    <location>
        <begin position="8"/>
        <end position="171"/>
    </location>
</feature>
<dbReference type="RefSeq" id="WP_235590193.1">
    <property type="nucleotide sequence ID" value="NZ_JHUK01000001.1"/>
</dbReference>
<evidence type="ECO:0000313" key="12">
    <source>
        <dbReference type="EMBL" id="KXT29389.1"/>
    </source>
</evidence>
<dbReference type="Gene3D" id="3.30.300.20">
    <property type="match status" value="1"/>
</dbReference>
<evidence type="ECO:0000256" key="1">
    <source>
        <dbReference type="ARBA" id="ARBA00008279"/>
    </source>
</evidence>
<evidence type="ECO:0000256" key="4">
    <source>
        <dbReference type="ARBA" id="ARBA00022737"/>
    </source>
</evidence>
<dbReference type="PANTHER" id="PTHR43834:SF6">
    <property type="entry name" value="GTPASE DER"/>
    <property type="match status" value="1"/>
</dbReference>
<dbReference type="PATRIC" id="fig|203274.3.peg.33"/>
<sequence length="449" mass="52003">MNDFKIDFKVAIVGRPNVGKSSLFNRIIEKRLSIICKKSGTTKDRIYAQALWLNKKFIAIDTGGITFDNISLKKEIKKQTEFAINESNLIVFVTDGKTKLVQEDMEIAKLLHKSKKNIILAVNKIDNQQLLENTYDFYSLGFKNIIAISVQHAIGIGNILDKIISFKNIKNKISQNNNKKEEEIKFCLIGKPNVGKSTFKNALLSKKRMIVENKAGTTTDVVSTFFKKKDKIYNIIDTPGFKKKGKISEIQEKYSFLRTIEIVEKSDIVCFLLDISQQITDQDKNISSLILKYNKACIIIGNKWDLINSQKENIKFMEENIREKFSFFKHIPIIFLSSQNKKRIHLFLPLIDEIFNNYKSFTSAKTLNNILYESIQINPPPFYKNGKAKFFFLKQIKNKPPEFLCLVNDPKFIHFSYERFLKNQLRQNLKLKGVSFKIIFKKKEGKTSL</sequence>
<comment type="caution">
    <text evidence="12">The sequence shown here is derived from an EMBL/GenBank/DDBJ whole genome shotgun (WGS) entry which is preliminary data.</text>
</comment>
<dbReference type="HAMAP" id="MF_00195">
    <property type="entry name" value="GTPase_Der"/>
    <property type="match status" value="1"/>
</dbReference>
<dbReference type="InterPro" id="IPR032859">
    <property type="entry name" value="KH_dom-like"/>
</dbReference>
<name>A0A139JR06_9MOLU</name>
<feature type="binding site" evidence="8">
    <location>
        <begin position="123"/>
        <end position="126"/>
    </location>
    <ligand>
        <name>GTP</name>
        <dbReference type="ChEBI" id="CHEBI:37565"/>
        <label>1</label>
    </ligand>
</feature>
<gene>
    <name evidence="12" type="primary">engA</name>
    <name evidence="8" type="synonym">der</name>
    <name evidence="12" type="ORF">AXA84_0033</name>
</gene>
<dbReference type="Gene3D" id="3.40.50.300">
    <property type="entry name" value="P-loop containing nucleotide triphosphate hydrolases"/>
    <property type="match status" value="2"/>
</dbReference>
<dbReference type="Pfam" id="PF14714">
    <property type="entry name" value="KH_dom-like"/>
    <property type="match status" value="1"/>
</dbReference>
<comment type="function">
    <text evidence="8 10">GTPase that plays an essential role in the late steps of ribosome biogenesis.</text>
</comment>
<dbReference type="InterPro" id="IPR027417">
    <property type="entry name" value="P-loop_NTPase"/>
</dbReference>
<dbReference type="Pfam" id="PF01926">
    <property type="entry name" value="MMR_HSR1"/>
    <property type="match status" value="2"/>
</dbReference>
<dbReference type="PIRSF" id="PIRSF006485">
    <property type="entry name" value="GTP-binding_EngA"/>
    <property type="match status" value="1"/>
</dbReference>
<dbReference type="AlphaFoldDB" id="A0A139JR06"/>
<dbReference type="InterPro" id="IPR031166">
    <property type="entry name" value="G_ENGA"/>
</dbReference>
<feature type="binding site" evidence="8">
    <location>
        <begin position="302"/>
        <end position="305"/>
    </location>
    <ligand>
        <name>GTP</name>
        <dbReference type="ChEBI" id="CHEBI:37565"/>
        <label>2</label>
    </ligand>
</feature>
<accession>A0A139JR06</accession>
<protein>
    <recommendedName>
        <fullName evidence="2 8">GTPase Der</fullName>
    </recommendedName>
    <alternativeName>
        <fullName evidence="7 8">GTP-binding protein EngA</fullName>
    </alternativeName>
</protein>
<evidence type="ECO:0000256" key="7">
    <source>
        <dbReference type="ARBA" id="ARBA00032345"/>
    </source>
</evidence>
<keyword evidence="6 8" id="KW-0342">GTP-binding</keyword>
<evidence type="ECO:0000256" key="9">
    <source>
        <dbReference type="PROSITE-ProRule" id="PRU01049"/>
    </source>
</evidence>
<dbReference type="InterPro" id="IPR015946">
    <property type="entry name" value="KH_dom-like_a/b"/>
</dbReference>
<dbReference type="NCBIfam" id="TIGR00231">
    <property type="entry name" value="small_GTP"/>
    <property type="match status" value="2"/>
</dbReference>
<dbReference type="GO" id="GO:0005525">
    <property type="term" value="F:GTP binding"/>
    <property type="evidence" value="ECO:0007669"/>
    <property type="project" value="UniProtKB-UniRule"/>
</dbReference>
<reference evidence="12 13" key="1">
    <citation type="submission" date="2016-02" db="EMBL/GenBank/DDBJ databases">
        <title>A draft genome sequence of Candidatus Phytoplasma oryzae strain Mbita1, the causative agent of Napier Grass stunt disease in Kenya.</title>
        <authorList>
            <person name="Fischer A."/>
            <person name="Santa-Cruz I."/>
            <person name="Wambua L."/>
            <person name="Olds C."/>
            <person name="Midega C."/>
            <person name="Dickinson M."/>
            <person name="Kawicha P."/>
            <person name="Khan Z."/>
            <person name="Masiga D."/>
            <person name="Jores J."/>
            <person name="Bernd S."/>
        </authorList>
    </citation>
    <scope>NUCLEOTIDE SEQUENCE [LARGE SCALE GENOMIC DNA]</scope>
    <source>
        <strain evidence="12">Mbita1</strain>
    </source>
</reference>
<dbReference type="InterPro" id="IPR005225">
    <property type="entry name" value="Small_GTP-bd"/>
</dbReference>
<proteinExistence type="inferred from homology"/>